<evidence type="ECO:0000313" key="2">
    <source>
        <dbReference type="Proteomes" id="UP001388366"/>
    </source>
</evidence>
<name>A0ABU9U8Z1_9GAMM</name>
<proteinExistence type="predicted"/>
<dbReference type="EMBL" id="JBBMQU010000051">
    <property type="protein sequence ID" value="MEM5552831.1"/>
    <property type="molecule type" value="Genomic_DNA"/>
</dbReference>
<evidence type="ECO:0000313" key="1">
    <source>
        <dbReference type="EMBL" id="MEM5552831.1"/>
    </source>
</evidence>
<accession>A0ABU9U8Z1</accession>
<protein>
    <recommendedName>
        <fullName evidence="3">ImmA/IrrE family metallo-endopeptidase</fullName>
    </recommendedName>
</protein>
<sequence>MMINSKHNTDKQLTDVDKILAFLTNIGIKHRYETLDEKTFLPGLKVNNGTLLLDFEKGFYPGDILHEAGHIAVTSETTRTCLTGDMKHHDHQAAEEMTAIAWSWAAACYLDIAPDVLFHEEGYKGASASLIEAFSTNTGFGYPLLYSWFMCEQPNHPNGYPNMLKWLRDDAYTQAQLKKLRL</sequence>
<comment type="caution">
    <text evidence="1">The sequence shown here is derived from an EMBL/GenBank/DDBJ whole genome shotgun (WGS) entry which is preliminary data.</text>
</comment>
<dbReference type="RefSeq" id="WP_342884553.1">
    <property type="nucleotide sequence ID" value="NZ_JBBMQU010000051.1"/>
</dbReference>
<reference evidence="1 2" key="1">
    <citation type="submission" date="2024-03" db="EMBL/GenBank/DDBJ databases">
        <title>Community enrichment and isolation of bacterial strains for fucoidan degradation.</title>
        <authorList>
            <person name="Sichert A."/>
        </authorList>
    </citation>
    <scope>NUCLEOTIDE SEQUENCE [LARGE SCALE GENOMIC DNA]</scope>
    <source>
        <strain evidence="1 2">AS81</strain>
    </source>
</reference>
<gene>
    <name evidence="1" type="ORF">WNY63_19085</name>
</gene>
<dbReference type="Proteomes" id="UP001388366">
    <property type="component" value="Unassembled WGS sequence"/>
</dbReference>
<organism evidence="1 2">
    <name type="scientific">Pseudoalteromonas neustonica</name>
    <dbReference type="NCBI Taxonomy" id="1840331"/>
    <lineage>
        <taxon>Bacteria</taxon>
        <taxon>Pseudomonadati</taxon>
        <taxon>Pseudomonadota</taxon>
        <taxon>Gammaproteobacteria</taxon>
        <taxon>Alteromonadales</taxon>
        <taxon>Pseudoalteromonadaceae</taxon>
        <taxon>Pseudoalteromonas</taxon>
    </lineage>
</organism>
<evidence type="ECO:0008006" key="3">
    <source>
        <dbReference type="Google" id="ProtNLM"/>
    </source>
</evidence>
<keyword evidence="2" id="KW-1185">Reference proteome</keyword>